<gene>
    <name evidence="3" type="ORF">F4553_006889</name>
</gene>
<protein>
    <submittedName>
        <fullName evidence="3">Uncharacterized protein</fullName>
    </submittedName>
</protein>
<feature type="transmembrane region" description="Helical" evidence="2">
    <location>
        <begin position="116"/>
        <end position="134"/>
    </location>
</feature>
<sequence>MTDHNVAGGRLNGAAPDDLGDALQRVTPVRRNPIPAQRRPDPEAPAVVPGRAADQTTSPTRKLCTLVHVEDELRTHVNTHLSGKGRRAWAPCYAVDLIALLWHTGRATRLALTRDVLLSALLFATLVVISLIWFGLSPVGLLAVVGVCAALGALRWLLVRNEISLATVVQRIVGSVTGPDREGAKRTAVIAAIAIAVGVFVVVQRQSRLTLLAIGTELLLSWLIIVTFSVVGYVRASRVLTSDVVDRGHVSPRGRAATRARQIENANVLIYARDRAHSVLGPFVGAGHRIMRWTTSPVNVALRSESDTAPKEVDVIELHEALATAARGLELPSLQCEHRLYIDGRSLADLPELHEGRPEEAWLTATADEFVLRRVAEPQKYQRGYLCLKTVDSDGDVVVTMFVRAMLERDLLQIEVSVHALPEVTWPKAADDGTGPVLLTSRRWLSTTTPPTPGIRVPPRRAHAAWRGIKEGSKAFWATRTGRVSRCAAAATAPVRHAVAGWVEGRTVARDEFDFGAETSLREFLAMNQRLHYNALIDMMAQAERLQHRLVHEVDAYLRSCGIDTLDFTSRSITLITNNFNDLQAGAVTFGNNSPATGSVTPPPPPNPGHQERQ</sequence>
<feature type="transmembrane region" description="Helical" evidence="2">
    <location>
        <begin position="187"/>
        <end position="203"/>
    </location>
</feature>
<name>A0A841C0J6_9ACTN</name>
<dbReference type="AlphaFoldDB" id="A0A841C0J6"/>
<dbReference type="RefSeq" id="WP_184844701.1">
    <property type="nucleotide sequence ID" value="NZ_JACHMN010000003.1"/>
</dbReference>
<accession>A0A841C0J6</accession>
<feature type="region of interest" description="Disordered" evidence="1">
    <location>
        <begin position="1"/>
        <end position="20"/>
    </location>
</feature>
<evidence type="ECO:0000313" key="4">
    <source>
        <dbReference type="Proteomes" id="UP000587527"/>
    </source>
</evidence>
<dbReference type="EMBL" id="JACHMN010000003">
    <property type="protein sequence ID" value="MBB5873455.1"/>
    <property type="molecule type" value="Genomic_DNA"/>
</dbReference>
<proteinExistence type="predicted"/>
<evidence type="ECO:0000256" key="1">
    <source>
        <dbReference type="SAM" id="MobiDB-lite"/>
    </source>
</evidence>
<evidence type="ECO:0000313" key="3">
    <source>
        <dbReference type="EMBL" id="MBB5873455.1"/>
    </source>
</evidence>
<keyword evidence="4" id="KW-1185">Reference proteome</keyword>
<keyword evidence="2" id="KW-0472">Membrane</keyword>
<feature type="transmembrane region" description="Helical" evidence="2">
    <location>
        <begin position="140"/>
        <end position="158"/>
    </location>
</feature>
<feature type="region of interest" description="Disordered" evidence="1">
    <location>
        <begin position="591"/>
        <end position="614"/>
    </location>
</feature>
<keyword evidence="2" id="KW-0812">Transmembrane</keyword>
<organism evidence="3 4">
    <name type="scientific">Allocatelliglobosispora scoriae</name>
    <dbReference type="NCBI Taxonomy" id="643052"/>
    <lineage>
        <taxon>Bacteria</taxon>
        <taxon>Bacillati</taxon>
        <taxon>Actinomycetota</taxon>
        <taxon>Actinomycetes</taxon>
        <taxon>Micromonosporales</taxon>
        <taxon>Micromonosporaceae</taxon>
        <taxon>Allocatelliglobosispora</taxon>
    </lineage>
</organism>
<feature type="compositionally biased region" description="Polar residues" evidence="1">
    <location>
        <begin position="591"/>
        <end position="600"/>
    </location>
</feature>
<keyword evidence="2" id="KW-1133">Transmembrane helix</keyword>
<comment type="caution">
    <text evidence="3">The sequence shown here is derived from an EMBL/GenBank/DDBJ whole genome shotgun (WGS) entry which is preliminary data.</text>
</comment>
<feature type="transmembrane region" description="Helical" evidence="2">
    <location>
        <begin position="209"/>
        <end position="234"/>
    </location>
</feature>
<evidence type="ECO:0000256" key="2">
    <source>
        <dbReference type="SAM" id="Phobius"/>
    </source>
</evidence>
<feature type="region of interest" description="Disordered" evidence="1">
    <location>
        <begin position="29"/>
        <end position="58"/>
    </location>
</feature>
<reference evidence="3 4" key="1">
    <citation type="submission" date="2020-08" db="EMBL/GenBank/DDBJ databases">
        <title>Sequencing the genomes of 1000 actinobacteria strains.</title>
        <authorList>
            <person name="Klenk H.-P."/>
        </authorList>
    </citation>
    <scope>NUCLEOTIDE SEQUENCE [LARGE SCALE GENOMIC DNA]</scope>
    <source>
        <strain evidence="3 4">DSM 45362</strain>
    </source>
</reference>
<dbReference type="Proteomes" id="UP000587527">
    <property type="component" value="Unassembled WGS sequence"/>
</dbReference>